<reference evidence="2" key="1">
    <citation type="journal article" date="2014" name="Front. Microbiol.">
        <title>High frequency of phylogenetically diverse reductive dehalogenase-homologous genes in deep subseafloor sedimentary metagenomes.</title>
        <authorList>
            <person name="Kawai M."/>
            <person name="Futagami T."/>
            <person name="Toyoda A."/>
            <person name="Takaki Y."/>
            <person name="Nishi S."/>
            <person name="Hori S."/>
            <person name="Arai W."/>
            <person name="Tsubouchi T."/>
            <person name="Morono Y."/>
            <person name="Uchiyama I."/>
            <person name="Ito T."/>
            <person name="Fujiyama A."/>
            <person name="Inagaki F."/>
            <person name="Takami H."/>
        </authorList>
    </citation>
    <scope>NUCLEOTIDE SEQUENCE</scope>
    <source>
        <strain evidence="2">Expedition CK06-06</strain>
    </source>
</reference>
<keyword evidence="1" id="KW-0812">Transmembrane</keyword>
<sequence>MKKSKMIRKNVNKRSKKKSLAFILIIIIILSFNLFSTFNLFTQQNSLYNDKKLKFNGLWASLELTNPGEVNNSLFTHSASISVKGRLHNKINASVDTSGINVAIEVNDIMDMGYTDITDIDGNFSINYIINPLLDVYTAHKIEVMVTDTGLPGDIEYLDFYMINVNATSYFDIISNDNPSTPKLTEEIFNLNGYLNYDNNIGIPFESVNYYW</sequence>
<evidence type="ECO:0000313" key="2">
    <source>
        <dbReference type="EMBL" id="GAF70358.1"/>
    </source>
</evidence>
<accession>X0RNJ2</accession>
<gene>
    <name evidence="2" type="ORF">S01H1_12762</name>
</gene>
<protein>
    <submittedName>
        <fullName evidence="2">Uncharacterized protein</fullName>
    </submittedName>
</protein>
<keyword evidence="1" id="KW-0472">Membrane</keyword>
<evidence type="ECO:0000256" key="1">
    <source>
        <dbReference type="SAM" id="Phobius"/>
    </source>
</evidence>
<dbReference type="AlphaFoldDB" id="X0RNJ2"/>
<keyword evidence="1" id="KW-1133">Transmembrane helix</keyword>
<organism evidence="2">
    <name type="scientific">marine sediment metagenome</name>
    <dbReference type="NCBI Taxonomy" id="412755"/>
    <lineage>
        <taxon>unclassified sequences</taxon>
        <taxon>metagenomes</taxon>
        <taxon>ecological metagenomes</taxon>
    </lineage>
</organism>
<feature type="transmembrane region" description="Helical" evidence="1">
    <location>
        <begin position="20"/>
        <end position="41"/>
    </location>
</feature>
<proteinExistence type="predicted"/>
<comment type="caution">
    <text evidence="2">The sequence shown here is derived from an EMBL/GenBank/DDBJ whole genome shotgun (WGS) entry which is preliminary data.</text>
</comment>
<dbReference type="EMBL" id="BARS01006563">
    <property type="protein sequence ID" value="GAF70358.1"/>
    <property type="molecule type" value="Genomic_DNA"/>
</dbReference>
<feature type="non-terminal residue" evidence="2">
    <location>
        <position position="212"/>
    </location>
</feature>
<name>X0RNJ2_9ZZZZ</name>